<dbReference type="Gene3D" id="1.10.10.60">
    <property type="entry name" value="Homeodomain-like"/>
    <property type="match status" value="1"/>
</dbReference>
<dbReference type="EMBL" id="KB584216">
    <property type="protein sequence ID" value="EMP26065.1"/>
    <property type="molecule type" value="Genomic_DNA"/>
</dbReference>
<evidence type="ECO:0000313" key="4">
    <source>
        <dbReference type="Proteomes" id="UP000031443"/>
    </source>
</evidence>
<gene>
    <name evidence="3" type="ORF">UY3_16856</name>
</gene>
<evidence type="ECO:0000259" key="2">
    <source>
        <dbReference type="Pfam" id="PF13837"/>
    </source>
</evidence>
<name>M7AT22_CHEMY</name>
<dbReference type="Pfam" id="PF13837">
    <property type="entry name" value="Myb_DNA-bind_4"/>
    <property type="match status" value="1"/>
</dbReference>
<feature type="region of interest" description="Disordered" evidence="1">
    <location>
        <begin position="125"/>
        <end position="150"/>
    </location>
</feature>
<organism evidence="3 4">
    <name type="scientific">Chelonia mydas</name>
    <name type="common">Green sea-turtle</name>
    <name type="synonym">Chelonia agassizi</name>
    <dbReference type="NCBI Taxonomy" id="8469"/>
    <lineage>
        <taxon>Eukaryota</taxon>
        <taxon>Metazoa</taxon>
        <taxon>Chordata</taxon>
        <taxon>Craniata</taxon>
        <taxon>Vertebrata</taxon>
        <taxon>Euteleostomi</taxon>
        <taxon>Archelosauria</taxon>
        <taxon>Testudinata</taxon>
        <taxon>Testudines</taxon>
        <taxon>Cryptodira</taxon>
        <taxon>Durocryptodira</taxon>
        <taxon>Americhelydia</taxon>
        <taxon>Chelonioidea</taxon>
        <taxon>Cheloniidae</taxon>
        <taxon>Chelonia</taxon>
    </lineage>
</organism>
<keyword evidence="4" id="KW-1185">Reference proteome</keyword>
<feature type="domain" description="Myb/SANT-like DNA-binding" evidence="2">
    <location>
        <begin position="6"/>
        <end position="83"/>
    </location>
</feature>
<evidence type="ECO:0000313" key="3">
    <source>
        <dbReference type="EMBL" id="EMP26065.1"/>
    </source>
</evidence>
<accession>M7AT22</accession>
<sequence length="150" mass="16561">MELFDLLGLWGEKAGQLQLCSSHRNLDICRQIACGLPEKRHERGTQQCRTKSKKLRQAYQKAREGNQHSDAALKTRHFYKELHVTLGSDPTAMSPLNSLRGLEAVASGVNPEDEVVDEEVELEEDVGNATGLSGDRTCSATQRGPGRKVC</sequence>
<protein>
    <recommendedName>
        <fullName evidence="2">Myb/SANT-like DNA-binding domain-containing protein</fullName>
    </recommendedName>
</protein>
<evidence type="ECO:0000256" key="1">
    <source>
        <dbReference type="SAM" id="MobiDB-lite"/>
    </source>
</evidence>
<proteinExistence type="predicted"/>
<dbReference type="InterPro" id="IPR044822">
    <property type="entry name" value="Myb_DNA-bind_4"/>
</dbReference>
<dbReference type="PANTHER" id="PTHR47595">
    <property type="entry name" value="HEAT SHOCK 70 KDA PROTEIN 14"/>
    <property type="match status" value="1"/>
</dbReference>
<dbReference type="AlphaFoldDB" id="M7AT22"/>
<dbReference type="Proteomes" id="UP000031443">
    <property type="component" value="Unassembled WGS sequence"/>
</dbReference>
<dbReference type="PANTHER" id="PTHR47595:SF1">
    <property type="entry name" value="MYB_SANT-LIKE DNA-BINDING DOMAIN-CONTAINING PROTEIN"/>
    <property type="match status" value="1"/>
</dbReference>
<reference evidence="4" key="1">
    <citation type="journal article" date="2013" name="Nat. Genet.">
        <title>The draft genomes of soft-shell turtle and green sea turtle yield insights into the development and evolution of the turtle-specific body plan.</title>
        <authorList>
            <person name="Wang Z."/>
            <person name="Pascual-Anaya J."/>
            <person name="Zadissa A."/>
            <person name="Li W."/>
            <person name="Niimura Y."/>
            <person name="Huang Z."/>
            <person name="Li C."/>
            <person name="White S."/>
            <person name="Xiong Z."/>
            <person name="Fang D."/>
            <person name="Wang B."/>
            <person name="Ming Y."/>
            <person name="Chen Y."/>
            <person name="Zheng Y."/>
            <person name="Kuraku S."/>
            <person name="Pignatelli M."/>
            <person name="Herrero J."/>
            <person name="Beal K."/>
            <person name="Nozawa M."/>
            <person name="Li Q."/>
            <person name="Wang J."/>
            <person name="Zhang H."/>
            <person name="Yu L."/>
            <person name="Shigenobu S."/>
            <person name="Wang J."/>
            <person name="Liu J."/>
            <person name="Flicek P."/>
            <person name="Searle S."/>
            <person name="Wang J."/>
            <person name="Kuratani S."/>
            <person name="Yin Y."/>
            <person name="Aken B."/>
            <person name="Zhang G."/>
            <person name="Irie N."/>
        </authorList>
    </citation>
    <scope>NUCLEOTIDE SEQUENCE [LARGE SCALE GENOMIC DNA]</scope>
</reference>